<feature type="compositionally biased region" description="Basic and acidic residues" evidence="1">
    <location>
        <begin position="88"/>
        <end position="101"/>
    </location>
</feature>
<evidence type="ECO:0000313" key="3">
    <source>
        <dbReference type="Proteomes" id="UP001626550"/>
    </source>
</evidence>
<name>A0ABD2QIM1_9PLAT</name>
<sequence length="192" mass="22094">MIQNENVKLKTELGKRNGVTLPAEVNLRLDRIMTELAALHRLLEPAQSPVRDLSTIVEESSPPEVPQVLELPSAKKARTRKAKSKVVSYREPDETMREMPKKTRTSKKRLISFREKIERDTNKGPKTIFDMSATMNTNESFLPPTFREYKAKQIAKNKENIPEIPKIINTITEKQKLSTKIVEKRVSRSKKK</sequence>
<reference evidence="2 3" key="1">
    <citation type="submission" date="2024-11" db="EMBL/GenBank/DDBJ databases">
        <title>Adaptive evolution of stress response genes in parasites aligns with host niche diversity.</title>
        <authorList>
            <person name="Hahn C."/>
            <person name="Resl P."/>
        </authorList>
    </citation>
    <scope>NUCLEOTIDE SEQUENCE [LARGE SCALE GENOMIC DNA]</scope>
    <source>
        <strain evidence="2">EGGRZ-B1_66</strain>
        <tissue evidence="2">Body</tissue>
    </source>
</reference>
<feature type="region of interest" description="Disordered" evidence="1">
    <location>
        <begin position="74"/>
        <end position="107"/>
    </location>
</feature>
<organism evidence="2 3">
    <name type="scientific">Cichlidogyrus casuarinus</name>
    <dbReference type="NCBI Taxonomy" id="1844966"/>
    <lineage>
        <taxon>Eukaryota</taxon>
        <taxon>Metazoa</taxon>
        <taxon>Spiralia</taxon>
        <taxon>Lophotrochozoa</taxon>
        <taxon>Platyhelminthes</taxon>
        <taxon>Monogenea</taxon>
        <taxon>Monopisthocotylea</taxon>
        <taxon>Dactylogyridea</taxon>
        <taxon>Ancyrocephalidae</taxon>
        <taxon>Cichlidogyrus</taxon>
    </lineage>
</organism>
<gene>
    <name evidence="2" type="ORF">Ciccas_003096</name>
</gene>
<dbReference type="EMBL" id="JBJKFK010000268">
    <property type="protein sequence ID" value="KAL3318246.1"/>
    <property type="molecule type" value="Genomic_DNA"/>
</dbReference>
<comment type="caution">
    <text evidence="2">The sequence shown here is derived from an EMBL/GenBank/DDBJ whole genome shotgun (WGS) entry which is preliminary data.</text>
</comment>
<accession>A0ABD2QIM1</accession>
<protein>
    <submittedName>
        <fullName evidence="2">Uncharacterized protein</fullName>
    </submittedName>
</protein>
<dbReference type="AlphaFoldDB" id="A0ABD2QIM1"/>
<proteinExistence type="predicted"/>
<evidence type="ECO:0000256" key="1">
    <source>
        <dbReference type="SAM" id="MobiDB-lite"/>
    </source>
</evidence>
<keyword evidence="3" id="KW-1185">Reference proteome</keyword>
<dbReference type="Proteomes" id="UP001626550">
    <property type="component" value="Unassembled WGS sequence"/>
</dbReference>
<evidence type="ECO:0000313" key="2">
    <source>
        <dbReference type="EMBL" id="KAL3318246.1"/>
    </source>
</evidence>
<feature type="compositionally biased region" description="Basic residues" evidence="1">
    <location>
        <begin position="75"/>
        <end position="84"/>
    </location>
</feature>